<organism evidence="1 2">
    <name type="scientific">Usitatibacter palustris</name>
    <dbReference type="NCBI Taxonomy" id="2732487"/>
    <lineage>
        <taxon>Bacteria</taxon>
        <taxon>Pseudomonadati</taxon>
        <taxon>Pseudomonadota</taxon>
        <taxon>Betaproteobacteria</taxon>
        <taxon>Nitrosomonadales</taxon>
        <taxon>Usitatibacteraceae</taxon>
        <taxon>Usitatibacter</taxon>
    </lineage>
</organism>
<accession>A0A6M4HA92</accession>
<dbReference type="RefSeq" id="WP_171164058.1">
    <property type="nucleotide sequence ID" value="NZ_CP053073.1"/>
</dbReference>
<dbReference type="FunCoup" id="A0A6M4HA92">
    <property type="interactions" value="33"/>
</dbReference>
<reference evidence="1 2" key="1">
    <citation type="submission" date="2020-04" db="EMBL/GenBank/DDBJ databases">
        <title>Usitatibacter rugosus gen. nov., sp. nov. and Usitatibacter palustris sp. nov., novel members of Usitatibacteraceae fam. nov. within the order Nitrosomonadales isolated from soil.</title>
        <authorList>
            <person name="Huber K.J."/>
            <person name="Neumann-Schaal M."/>
            <person name="Geppert A."/>
            <person name="Luckner M."/>
            <person name="Wanner G."/>
            <person name="Overmann J."/>
        </authorList>
    </citation>
    <scope>NUCLEOTIDE SEQUENCE [LARGE SCALE GENOMIC DNA]</scope>
    <source>
        <strain evidence="1 2">Swamp67</strain>
    </source>
</reference>
<evidence type="ECO:0000313" key="2">
    <source>
        <dbReference type="Proteomes" id="UP000503096"/>
    </source>
</evidence>
<dbReference type="Proteomes" id="UP000503096">
    <property type="component" value="Chromosome"/>
</dbReference>
<dbReference type="AlphaFoldDB" id="A0A6M4HA92"/>
<dbReference type="EMBL" id="CP053073">
    <property type="protein sequence ID" value="QJR16172.1"/>
    <property type="molecule type" value="Genomic_DNA"/>
</dbReference>
<dbReference type="Pfam" id="PF01042">
    <property type="entry name" value="Ribonuc_L-PSP"/>
    <property type="match status" value="1"/>
</dbReference>
<dbReference type="KEGG" id="upl:DSM104440_03001"/>
<dbReference type="SUPFAM" id="SSF55298">
    <property type="entry name" value="YjgF-like"/>
    <property type="match status" value="1"/>
</dbReference>
<keyword evidence="2" id="KW-1185">Reference proteome</keyword>
<proteinExistence type="predicted"/>
<dbReference type="InterPro" id="IPR006175">
    <property type="entry name" value="YjgF/YER057c/UK114"/>
</dbReference>
<evidence type="ECO:0000313" key="1">
    <source>
        <dbReference type="EMBL" id="QJR16172.1"/>
    </source>
</evidence>
<protein>
    <submittedName>
        <fullName evidence="1">2-iminobutanoate/2-iminopropanoate deaminase</fullName>
        <ecNumber evidence="1">3.5.99.10</ecNumber>
    </submittedName>
</protein>
<dbReference type="PANTHER" id="PTHR43857">
    <property type="entry name" value="BLR7761 PROTEIN"/>
    <property type="match status" value="1"/>
</dbReference>
<dbReference type="Gene3D" id="3.30.1330.40">
    <property type="entry name" value="RutC-like"/>
    <property type="match status" value="1"/>
</dbReference>
<sequence length="130" mass="13973">MTDRQNIASGAPWEPIVGYSRAVRVGNHIWVAGTTATAADGTIVGKGDPRAQTVRVLENIGAALAKAGAAFRHVVRSRIFVTDIAHWEVIGRAHGEVFSAIRPACTLVQVTRLVDPDMLVEIEVDAYVND</sequence>
<name>A0A6M4HA92_9PROT</name>
<keyword evidence="1" id="KW-0378">Hydrolase</keyword>
<dbReference type="PANTHER" id="PTHR43857:SF1">
    <property type="entry name" value="YJGH FAMILY PROTEIN"/>
    <property type="match status" value="1"/>
</dbReference>
<dbReference type="GO" id="GO:0120241">
    <property type="term" value="F:2-iminobutanoate/2-iminopropanoate deaminase"/>
    <property type="evidence" value="ECO:0007669"/>
    <property type="project" value="UniProtKB-EC"/>
</dbReference>
<gene>
    <name evidence="1" type="primary">yabJ_3</name>
    <name evidence="1" type="ORF">DSM104440_03001</name>
</gene>
<dbReference type="InterPro" id="IPR035959">
    <property type="entry name" value="RutC-like_sf"/>
</dbReference>
<dbReference type="CDD" id="cd06154">
    <property type="entry name" value="YjgF_YER057c_UK114_like_6"/>
    <property type="match status" value="1"/>
</dbReference>
<dbReference type="InParanoid" id="A0A6M4HA92"/>
<dbReference type="EC" id="3.5.99.10" evidence="1"/>